<dbReference type="KEGG" id="cff:CFF8240_1306"/>
<dbReference type="EMBL" id="CP000487">
    <property type="protein sequence ID" value="ABK82604.1"/>
    <property type="molecule type" value="Genomic_DNA"/>
</dbReference>
<reference evidence="2" key="1">
    <citation type="submission" date="2006-11" db="EMBL/GenBank/DDBJ databases">
        <title>Sequence of Campylobacter fetus subsp. fetus 82-40.</title>
        <authorList>
            <person name="Fouts D.E."/>
            <person name="Nelson K.E."/>
        </authorList>
    </citation>
    <scope>NUCLEOTIDE SEQUENCE [LARGE SCALE GENOMIC DNA]</scope>
    <source>
        <strain evidence="2">82-40</strain>
    </source>
</reference>
<dbReference type="AlphaFoldDB" id="A0RQH6"/>
<dbReference type="HOGENOM" id="CLU_3267137_0_0_7"/>
<proteinExistence type="predicted"/>
<protein>
    <submittedName>
        <fullName evidence="1">Uncharacterized protein</fullName>
    </submittedName>
</protein>
<dbReference type="Proteomes" id="UP000000760">
    <property type="component" value="Chromosome"/>
</dbReference>
<sequence length="41" mass="5013">MRVVEFASYDFYFYQIYFTRQPSPVFRLSFIINLSLIKAQI</sequence>
<evidence type="ECO:0000313" key="1">
    <source>
        <dbReference type="EMBL" id="ABK82604.1"/>
    </source>
</evidence>
<evidence type="ECO:0000313" key="2">
    <source>
        <dbReference type="Proteomes" id="UP000000760"/>
    </source>
</evidence>
<organism evidence="1 2">
    <name type="scientific">Campylobacter fetus subsp. fetus (strain 82-40)</name>
    <dbReference type="NCBI Taxonomy" id="360106"/>
    <lineage>
        <taxon>Bacteria</taxon>
        <taxon>Pseudomonadati</taxon>
        <taxon>Campylobacterota</taxon>
        <taxon>Epsilonproteobacteria</taxon>
        <taxon>Campylobacterales</taxon>
        <taxon>Campylobacteraceae</taxon>
        <taxon>Campylobacter</taxon>
    </lineage>
</organism>
<gene>
    <name evidence="1" type="ordered locus">CFF8240_1306</name>
</gene>
<name>A0RQH6_CAMFF</name>
<accession>A0RQH6</accession>